<dbReference type="AlphaFoldDB" id="A0A8I0EVK0"/>
<name>A0A8I0EVK0_9ACTN</name>
<dbReference type="Proteomes" id="UP000515871">
    <property type="component" value="Chromosome"/>
</dbReference>
<keyword evidence="2" id="KW-0472">Membrane</keyword>
<evidence type="ECO:0000256" key="2">
    <source>
        <dbReference type="SAM" id="Phobius"/>
    </source>
</evidence>
<dbReference type="EMBL" id="JACTVM010000004">
    <property type="protein sequence ID" value="MBC9227206.1"/>
    <property type="molecule type" value="Genomic_DNA"/>
</dbReference>
<dbReference type="EMBL" id="CP060587">
    <property type="protein sequence ID" value="QNL94645.1"/>
    <property type="molecule type" value="Genomic_DNA"/>
</dbReference>
<protein>
    <submittedName>
        <fullName evidence="3">Uncharacterized protein</fullName>
    </submittedName>
</protein>
<gene>
    <name evidence="4" type="ORF">H9L21_01335</name>
    <name evidence="3" type="ORF">IBG24_12860</name>
</gene>
<evidence type="ECO:0000313" key="5">
    <source>
        <dbReference type="Proteomes" id="UP000515871"/>
    </source>
</evidence>
<evidence type="ECO:0000313" key="4">
    <source>
        <dbReference type="EMBL" id="QNL94645.1"/>
    </source>
</evidence>
<reference evidence="3" key="1">
    <citation type="submission" date="2020-09" db="EMBL/GenBank/DDBJ databases">
        <title>Novel species in genus Aeromicrobium.</title>
        <authorList>
            <person name="Zhang G."/>
        </authorList>
    </citation>
    <scope>NUCLEOTIDE SEQUENCE</scope>
    <source>
        <strain evidence="5">zg-629</strain>
        <strain evidence="4">Zg-629</strain>
        <strain evidence="3">Zg-636</strain>
    </source>
</reference>
<dbReference type="Proteomes" id="UP000620591">
    <property type="component" value="Unassembled WGS sequence"/>
</dbReference>
<sequence length="62" mass="6574">MSHAKAIKVDPREPEPDLAAPLGETPVARPGFRRSMVLLVLLSVPLWAVIIGGGYLAVRALG</sequence>
<evidence type="ECO:0000256" key="1">
    <source>
        <dbReference type="SAM" id="MobiDB-lite"/>
    </source>
</evidence>
<dbReference type="RefSeq" id="WP_154596003.1">
    <property type="nucleotide sequence ID" value="NZ_CP060587.1"/>
</dbReference>
<proteinExistence type="predicted"/>
<feature type="region of interest" description="Disordered" evidence="1">
    <location>
        <begin position="1"/>
        <end position="24"/>
    </location>
</feature>
<keyword evidence="2" id="KW-1133">Transmembrane helix</keyword>
<keyword evidence="2" id="KW-0812">Transmembrane</keyword>
<evidence type="ECO:0000313" key="6">
    <source>
        <dbReference type="Proteomes" id="UP000620591"/>
    </source>
</evidence>
<accession>A0A8I0EVK0</accession>
<evidence type="ECO:0000313" key="3">
    <source>
        <dbReference type="EMBL" id="MBC9227206.1"/>
    </source>
</evidence>
<organism evidence="3 6">
    <name type="scientific">Aeromicrobium senzhongii</name>
    <dbReference type="NCBI Taxonomy" id="2663859"/>
    <lineage>
        <taxon>Bacteria</taxon>
        <taxon>Bacillati</taxon>
        <taxon>Actinomycetota</taxon>
        <taxon>Actinomycetes</taxon>
        <taxon>Propionibacteriales</taxon>
        <taxon>Nocardioidaceae</taxon>
        <taxon>Aeromicrobium</taxon>
    </lineage>
</organism>
<keyword evidence="5" id="KW-1185">Reference proteome</keyword>
<feature type="transmembrane region" description="Helical" evidence="2">
    <location>
        <begin position="36"/>
        <end position="58"/>
    </location>
</feature>